<dbReference type="EMBL" id="LDPZ01000030">
    <property type="protein sequence ID" value="KTQ94126.1"/>
    <property type="molecule type" value="Genomic_DNA"/>
</dbReference>
<organism evidence="5 6">
    <name type="scientific">Aureimonas ureilytica</name>
    <dbReference type="NCBI Taxonomy" id="401562"/>
    <lineage>
        <taxon>Bacteria</taxon>
        <taxon>Pseudomonadati</taxon>
        <taxon>Pseudomonadota</taxon>
        <taxon>Alphaproteobacteria</taxon>
        <taxon>Hyphomicrobiales</taxon>
        <taxon>Aurantimonadaceae</taxon>
        <taxon>Aureimonas</taxon>
    </lineage>
</organism>
<comment type="caution">
    <text evidence="5">The sequence shown here is derived from an EMBL/GenBank/DDBJ whole genome shotgun (WGS) entry which is preliminary data.</text>
</comment>
<protein>
    <recommendedName>
        <fullName evidence="4">Probable flagellum biosynthesis repressor protein FlbT</fullName>
    </recommendedName>
</protein>
<comment type="similarity">
    <text evidence="4">Belongs to the FlbT family.</text>
</comment>
<evidence type="ECO:0000256" key="4">
    <source>
        <dbReference type="HAMAP-Rule" id="MF_00783"/>
    </source>
</evidence>
<dbReference type="NCBIfam" id="NF001995">
    <property type="entry name" value="PRK00794.1-1"/>
    <property type="match status" value="1"/>
</dbReference>
<dbReference type="GO" id="GO:0006402">
    <property type="term" value="P:mRNA catabolic process"/>
    <property type="evidence" value="ECO:0007669"/>
    <property type="project" value="InterPro"/>
</dbReference>
<dbReference type="HAMAP" id="MF_00783">
    <property type="entry name" value="FlbT"/>
    <property type="match status" value="1"/>
</dbReference>
<evidence type="ECO:0000256" key="2">
    <source>
        <dbReference type="ARBA" id="ARBA00022795"/>
    </source>
</evidence>
<dbReference type="OrthoDB" id="7932924at2"/>
<dbReference type="Proteomes" id="UP000078272">
    <property type="component" value="Unassembled WGS sequence"/>
</dbReference>
<evidence type="ECO:0000313" key="5">
    <source>
        <dbReference type="EMBL" id="KTQ94126.1"/>
    </source>
</evidence>
<gene>
    <name evidence="4" type="primary">flbT</name>
    <name evidence="5" type="ORF">NS226_14905</name>
</gene>
<dbReference type="PATRIC" id="fig|401562.3.peg.2684"/>
<dbReference type="RefSeq" id="WP_058635619.1">
    <property type="nucleotide sequence ID" value="NZ_LDPZ01000030.1"/>
</dbReference>
<evidence type="ECO:0000256" key="3">
    <source>
        <dbReference type="ARBA" id="ARBA00022884"/>
    </source>
</evidence>
<dbReference type="GO" id="GO:0044781">
    <property type="term" value="P:bacterial-type flagellum organization"/>
    <property type="evidence" value="ECO:0007669"/>
    <property type="project" value="UniProtKB-KW"/>
</dbReference>
<keyword evidence="1 4" id="KW-0678">Repressor</keyword>
<keyword evidence="3 4" id="KW-0694">RNA-binding</keyword>
<evidence type="ECO:0000313" key="6">
    <source>
        <dbReference type="Proteomes" id="UP000078272"/>
    </source>
</evidence>
<proteinExistence type="inferred from homology"/>
<reference evidence="5 6" key="1">
    <citation type="journal article" date="2016" name="Front. Microbiol.">
        <title>Genomic Resource of Rice Seed Associated Bacteria.</title>
        <authorList>
            <person name="Midha S."/>
            <person name="Bansal K."/>
            <person name="Sharma S."/>
            <person name="Kumar N."/>
            <person name="Patil P.P."/>
            <person name="Chaudhry V."/>
            <person name="Patil P.B."/>
        </authorList>
    </citation>
    <scope>NUCLEOTIDE SEQUENCE [LARGE SCALE GENOMIC DNA]</scope>
    <source>
        <strain evidence="5 6">NS226</strain>
    </source>
</reference>
<sequence length="155" mass="17080">MSTLRITLRAGERIFVNGAVMRVDRKTHLEFMNDVTFLLESHVMQAEDATTPIRQLYFVVQLMLIDPATASETRVLFERSFPALMAAFSSAAVRSGLQDVAELIERDRVFEALKRLRAIIPLEDAILAAAATEDAPAHMGSVSLPERAPVAVGAR</sequence>
<dbReference type="InterPro" id="IPR009967">
    <property type="entry name" value="Flagellum_FlbT"/>
</dbReference>
<dbReference type="PIRSF" id="PIRSF009533">
    <property type="entry name" value="FlbT"/>
    <property type="match status" value="1"/>
</dbReference>
<accession>A0A175R6C8</accession>
<keyword evidence="2 4" id="KW-1005">Bacterial flagellum biogenesis</keyword>
<dbReference type="AlphaFoldDB" id="A0A175R6C8"/>
<name>A0A175R6C8_9HYPH</name>
<comment type="function">
    <text evidence="4">Has a post-transcriptional repressor function in flagellum biogenesis. Associates with the 5'-UTR of fljK mRNA and promotes its degradation.</text>
</comment>
<evidence type="ECO:0000256" key="1">
    <source>
        <dbReference type="ARBA" id="ARBA00022491"/>
    </source>
</evidence>
<dbReference type="GO" id="GO:1902209">
    <property type="term" value="P:negative regulation of bacterial-type flagellum assembly"/>
    <property type="evidence" value="ECO:0007669"/>
    <property type="project" value="UniProtKB-UniRule"/>
</dbReference>
<dbReference type="STRING" id="401562.NS365_14140"/>
<dbReference type="GO" id="GO:0048027">
    <property type="term" value="F:mRNA 5'-UTR binding"/>
    <property type="evidence" value="ECO:0007669"/>
    <property type="project" value="UniProtKB-UniRule"/>
</dbReference>
<dbReference type="Pfam" id="PF07378">
    <property type="entry name" value="FlbT"/>
    <property type="match status" value="1"/>
</dbReference>